<accession>A0A560H804</accession>
<dbReference type="AlphaFoldDB" id="A0A560H804"/>
<gene>
    <name evidence="1" type="ORF">FBZ90_107318</name>
</gene>
<dbReference type="EMBL" id="VITR01000007">
    <property type="protein sequence ID" value="TWB41939.1"/>
    <property type="molecule type" value="Genomic_DNA"/>
</dbReference>
<organism evidence="1 2">
    <name type="scientific">Nitrospirillum amazonense</name>
    <dbReference type="NCBI Taxonomy" id="28077"/>
    <lineage>
        <taxon>Bacteria</taxon>
        <taxon>Pseudomonadati</taxon>
        <taxon>Pseudomonadota</taxon>
        <taxon>Alphaproteobacteria</taxon>
        <taxon>Rhodospirillales</taxon>
        <taxon>Azospirillaceae</taxon>
        <taxon>Nitrospirillum</taxon>
    </lineage>
</organism>
<evidence type="ECO:0008006" key="3">
    <source>
        <dbReference type="Google" id="ProtNLM"/>
    </source>
</evidence>
<evidence type="ECO:0000313" key="2">
    <source>
        <dbReference type="Proteomes" id="UP000315751"/>
    </source>
</evidence>
<dbReference type="RefSeq" id="WP_145733103.1">
    <property type="nucleotide sequence ID" value="NZ_VITR01000007.1"/>
</dbReference>
<name>A0A560H804_9PROT</name>
<evidence type="ECO:0000313" key="1">
    <source>
        <dbReference type="EMBL" id="TWB41939.1"/>
    </source>
</evidence>
<dbReference type="Proteomes" id="UP000315751">
    <property type="component" value="Unassembled WGS sequence"/>
</dbReference>
<proteinExistence type="predicted"/>
<keyword evidence="2" id="KW-1185">Reference proteome</keyword>
<reference evidence="1 2" key="1">
    <citation type="submission" date="2019-06" db="EMBL/GenBank/DDBJ databases">
        <title>Genomic Encyclopedia of Type Strains, Phase IV (KMG-V): Genome sequencing to study the core and pangenomes of soil and plant-associated prokaryotes.</title>
        <authorList>
            <person name="Whitman W."/>
        </authorList>
    </citation>
    <scope>NUCLEOTIDE SEQUENCE [LARGE SCALE GENOMIC DNA]</scope>
    <source>
        <strain evidence="1 2">BR 11622</strain>
    </source>
</reference>
<protein>
    <recommendedName>
        <fullName evidence="3">RNase H superfamily protein</fullName>
    </recommendedName>
</protein>
<sequence>MVNERRSDGIPTLTPPVKIIIDSSSDNSRAAYVALVVDGTAKPRLIYGTRVGGGPSTSAVEWWGIKAALRRTNRRYAGQRPIIVYTDNLGTAQTRGDVHTQFQWVPRTDKLMGHLHTAANALRRSLELAERVGESSCGPVGRVPLPRVLEGS</sequence>
<comment type="caution">
    <text evidence="1">The sequence shown here is derived from an EMBL/GenBank/DDBJ whole genome shotgun (WGS) entry which is preliminary data.</text>
</comment>